<name>A0ABU5T495_9MICC</name>
<protein>
    <submittedName>
        <fullName evidence="4">Uncharacterized protein</fullName>
    </submittedName>
</protein>
<feature type="transmembrane region" description="Helical" evidence="3">
    <location>
        <begin position="6"/>
        <end position="28"/>
    </location>
</feature>
<evidence type="ECO:0000256" key="3">
    <source>
        <dbReference type="SAM" id="Phobius"/>
    </source>
</evidence>
<evidence type="ECO:0000313" key="4">
    <source>
        <dbReference type="EMBL" id="MEA5454465.1"/>
    </source>
</evidence>
<keyword evidence="5" id="KW-1185">Reference proteome</keyword>
<evidence type="ECO:0000256" key="2">
    <source>
        <dbReference type="SAM" id="MobiDB-lite"/>
    </source>
</evidence>
<dbReference type="RefSeq" id="WP_323278310.1">
    <property type="nucleotide sequence ID" value="NZ_JAYGGQ010000004.1"/>
</dbReference>
<accession>A0ABU5T495</accession>
<evidence type="ECO:0000256" key="1">
    <source>
        <dbReference type="SAM" id="Coils"/>
    </source>
</evidence>
<feature type="region of interest" description="Disordered" evidence="2">
    <location>
        <begin position="78"/>
        <end position="98"/>
    </location>
</feature>
<feature type="compositionally biased region" description="Basic and acidic residues" evidence="2">
    <location>
        <begin position="89"/>
        <end position="98"/>
    </location>
</feature>
<evidence type="ECO:0000313" key="5">
    <source>
        <dbReference type="Proteomes" id="UP001304769"/>
    </source>
</evidence>
<feature type="coiled-coil region" evidence="1">
    <location>
        <begin position="28"/>
        <end position="77"/>
    </location>
</feature>
<keyword evidence="3" id="KW-0472">Membrane</keyword>
<organism evidence="4 5">
    <name type="scientific">Sinomonas terricola</name>
    <dbReference type="NCBI Taxonomy" id="3110330"/>
    <lineage>
        <taxon>Bacteria</taxon>
        <taxon>Bacillati</taxon>
        <taxon>Actinomycetota</taxon>
        <taxon>Actinomycetes</taxon>
        <taxon>Micrococcales</taxon>
        <taxon>Micrococcaceae</taxon>
        <taxon>Sinomonas</taxon>
    </lineage>
</organism>
<gene>
    <name evidence="4" type="ORF">SPF06_07005</name>
</gene>
<keyword evidence="3" id="KW-1133">Transmembrane helix</keyword>
<keyword evidence="1" id="KW-0175">Coiled coil</keyword>
<comment type="caution">
    <text evidence="4">The sequence shown here is derived from an EMBL/GenBank/DDBJ whole genome shotgun (WGS) entry which is preliminary data.</text>
</comment>
<dbReference type="Proteomes" id="UP001304769">
    <property type="component" value="Unassembled WGS sequence"/>
</dbReference>
<dbReference type="EMBL" id="JAYGGQ010000004">
    <property type="protein sequence ID" value="MEA5454465.1"/>
    <property type="molecule type" value="Genomic_DNA"/>
</dbReference>
<reference evidence="4 5" key="1">
    <citation type="submission" date="2023-12" db="EMBL/GenBank/DDBJ databases">
        <title>Sinomonas terricola sp. nov, isolated from litchi orchard soil in Guangdong, PR China.</title>
        <authorList>
            <person name="Jiaxin W."/>
            <person name="Yang Z."/>
            <person name="Honghui Z."/>
        </authorList>
    </citation>
    <scope>NUCLEOTIDE SEQUENCE [LARGE SCALE GENOMIC DNA]</scope>
    <source>
        <strain evidence="4 5">JGH33</strain>
    </source>
</reference>
<keyword evidence="3" id="KW-0812">Transmembrane</keyword>
<proteinExistence type="predicted"/>
<sequence length="98" mass="11358">MDLQTWGGFLASVGTFLGVLGGGVAWLINRADRKRERRERELIAALKERIEELKAAVRRLERKLSVMRRTAGQWREQLIANDIEPDPSEWPKDDENDR</sequence>